<feature type="transmembrane region" description="Helical" evidence="1">
    <location>
        <begin position="56"/>
        <end position="74"/>
    </location>
</feature>
<evidence type="ECO:0000256" key="1">
    <source>
        <dbReference type="SAM" id="Phobius"/>
    </source>
</evidence>
<organism evidence="2 3">
    <name type="scientific">Mesorhizobium prunaredense</name>
    <dbReference type="NCBI Taxonomy" id="1631249"/>
    <lineage>
        <taxon>Bacteria</taxon>
        <taxon>Pseudomonadati</taxon>
        <taxon>Pseudomonadota</taxon>
        <taxon>Alphaproteobacteria</taxon>
        <taxon>Hyphomicrobiales</taxon>
        <taxon>Phyllobacteriaceae</taxon>
        <taxon>Mesorhizobium</taxon>
    </lineage>
</organism>
<protein>
    <submittedName>
        <fullName evidence="2">Uncharacterized protein</fullName>
    </submittedName>
</protein>
<keyword evidence="3" id="KW-1185">Reference proteome</keyword>
<dbReference type="Proteomes" id="UP000188388">
    <property type="component" value="Unassembled WGS sequence"/>
</dbReference>
<evidence type="ECO:0000313" key="2">
    <source>
        <dbReference type="EMBL" id="SIT53351.1"/>
    </source>
</evidence>
<proteinExistence type="predicted"/>
<name>A0A1R3V0D5_9HYPH</name>
<dbReference type="AlphaFoldDB" id="A0A1R3V0D5"/>
<keyword evidence="1" id="KW-0472">Membrane</keyword>
<dbReference type="STRING" id="1631249.BQ8794_110157"/>
<accession>A0A1R3V0D5</accession>
<gene>
    <name evidence="2" type="ORF">BQ8794_110157</name>
</gene>
<evidence type="ECO:0000313" key="3">
    <source>
        <dbReference type="Proteomes" id="UP000188388"/>
    </source>
</evidence>
<sequence length="77" mass="8032">MLERLYLQTFCMDCARNGDHGRNRRAGVHGRLAVWTALLHALGIAAAFAVGSGLRGLVRAAGAACVALGAGLALRMI</sequence>
<keyword evidence="1" id="KW-0812">Transmembrane</keyword>
<feature type="transmembrane region" description="Helical" evidence="1">
    <location>
        <begin position="32"/>
        <end position="50"/>
    </location>
</feature>
<keyword evidence="1" id="KW-1133">Transmembrane helix</keyword>
<reference evidence="3" key="1">
    <citation type="submission" date="2017-01" db="EMBL/GenBank/DDBJ databases">
        <authorList>
            <person name="Brunel B."/>
        </authorList>
    </citation>
    <scope>NUCLEOTIDE SEQUENCE [LARGE SCALE GENOMIC DNA]</scope>
</reference>
<dbReference type="EMBL" id="FTPD01000003">
    <property type="protein sequence ID" value="SIT53351.1"/>
    <property type="molecule type" value="Genomic_DNA"/>
</dbReference>